<accession>A0AA46A7S1</accession>
<protein>
    <submittedName>
        <fullName evidence="1">Uncharacterized protein</fullName>
    </submittedName>
</protein>
<reference evidence="2 4" key="2">
    <citation type="submission" date="2021-01" db="EMBL/GenBank/DDBJ databases">
        <title>Biogeographic distribution of Paracoccus.</title>
        <authorList>
            <person name="Hollensteiner J."/>
            <person name="Leineberger J."/>
            <person name="Brinkhoff T."/>
            <person name="Daniel R."/>
        </authorList>
    </citation>
    <scope>NUCLEOTIDE SEQUENCE [LARGE SCALE GENOMIC DNA]</scope>
    <source>
        <strain evidence="2 4">DSM 18447</strain>
    </source>
</reference>
<dbReference type="RefSeq" id="WP_076528996.1">
    <property type="nucleotide sequence ID" value="NZ_CP067140.1"/>
</dbReference>
<evidence type="ECO:0000313" key="3">
    <source>
        <dbReference type="Proteomes" id="UP000186216"/>
    </source>
</evidence>
<proteinExistence type="predicted"/>
<keyword evidence="4" id="KW-1185">Reference proteome</keyword>
<organism evidence="1 3">
    <name type="scientific">Paracoccus saliphilus</name>
    <dbReference type="NCBI Taxonomy" id="405559"/>
    <lineage>
        <taxon>Bacteria</taxon>
        <taxon>Pseudomonadati</taxon>
        <taxon>Pseudomonadota</taxon>
        <taxon>Alphaproteobacteria</taxon>
        <taxon>Rhodobacterales</taxon>
        <taxon>Paracoccaceae</taxon>
        <taxon>Paracoccus</taxon>
    </lineage>
</organism>
<sequence length="76" mass="8458">MDICFSDPGFEVDLYVLADVRTMAKIWIGKDILGRALDAEDVVLHGNVEMRCSFGQALQLSPIVEANRQPLRLQPA</sequence>
<dbReference type="EMBL" id="CP067140">
    <property type="protein sequence ID" value="WCR02662.1"/>
    <property type="molecule type" value="Genomic_DNA"/>
</dbReference>
<reference evidence="1 3" key="1">
    <citation type="submission" date="2017-01" db="EMBL/GenBank/DDBJ databases">
        <authorList>
            <person name="Varghese N."/>
            <person name="Submissions S."/>
        </authorList>
    </citation>
    <scope>NUCLEOTIDE SEQUENCE [LARGE SCALE GENOMIC DNA]</scope>
    <source>
        <strain evidence="1 3">DSM 18447</strain>
    </source>
</reference>
<dbReference type="AlphaFoldDB" id="A0AA46A7S1"/>
<dbReference type="EMBL" id="FTOU01000031">
    <property type="protein sequence ID" value="SIT17456.1"/>
    <property type="molecule type" value="Genomic_DNA"/>
</dbReference>
<evidence type="ECO:0000313" key="2">
    <source>
        <dbReference type="EMBL" id="WCR02662.1"/>
    </source>
</evidence>
<gene>
    <name evidence="2" type="ORF">JHX88_17710</name>
    <name evidence="1" type="ORF">SAMN05421772_13116</name>
</gene>
<dbReference type="Proteomes" id="UP001215549">
    <property type="component" value="Chromosome"/>
</dbReference>
<dbReference type="Proteomes" id="UP000186216">
    <property type="component" value="Unassembled WGS sequence"/>
</dbReference>
<evidence type="ECO:0000313" key="1">
    <source>
        <dbReference type="EMBL" id="SIT17456.1"/>
    </source>
</evidence>
<name>A0AA46A7S1_9RHOB</name>
<evidence type="ECO:0000313" key="4">
    <source>
        <dbReference type="Proteomes" id="UP001215549"/>
    </source>
</evidence>